<reference evidence="1" key="1">
    <citation type="submission" date="2017-05" db="EMBL/GenBank/DDBJ databases">
        <title>The Genome Sequence of Enterococcus sp. 9D6_DIV0238.</title>
        <authorList>
            <consortium name="The Broad Institute Genomics Platform"/>
            <consortium name="The Broad Institute Genomic Center for Infectious Diseases"/>
            <person name="Earl A."/>
            <person name="Manson A."/>
            <person name="Schwartman J."/>
            <person name="Gilmore M."/>
            <person name="Abouelleil A."/>
            <person name="Cao P."/>
            <person name="Chapman S."/>
            <person name="Cusick C."/>
            <person name="Shea T."/>
            <person name="Young S."/>
            <person name="Neafsey D."/>
            <person name="Nusbaum C."/>
            <person name="Birren B."/>
        </authorList>
    </citation>
    <scope>NUCLEOTIDE SEQUENCE [LARGE SCALE GENOMIC DNA]</scope>
    <source>
        <strain evidence="1">9D6_DIV0238</strain>
    </source>
</reference>
<dbReference type="AlphaFoldDB" id="A0A200J0F5"/>
<dbReference type="PROSITE" id="PS51257">
    <property type="entry name" value="PROKAR_LIPOPROTEIN"/>
    <property type="match status" value="1"/>
</dbReference>
<protein>
    <recommendedName>
        <fullName evidence="4">Lipoprotein</fullName>
    </recommendedName>
</protein>
<proteinExistence type="predicted"/>
<accession>A0A200J0F5</accession>
<evidence type="ECO:0008006" key="4">
    <source>
        <dbReference type="Google" id="ProtNLM"/>
    </source>
</evidence>
<keyword evidence="3" id="KW-1185">Reference proteome</keyword>
<dbReference type="EMBL" id="NIBQ01000003">
    <property type="protein sequence ID" value="OUZ30301.1"/>
    <property type="molecule type" value="Genomic_DNA"/>
</dbReference>
<sequence length="132" mass="14926">MRLLKISILFLVLCFITVGCVNKKEEENLNDSSGENSAHINHLIGYVKEIRSESFVITTIEEASSTQNSDSLDIPRSSKLYVFIPFEDTYEEIQSKIRIGDKIQVSYTNIAITNGIYTLTMIDSSQLVIKDK</sequence>
<name>A0A200J0F5_9ENTE</name>
<gene>
    <name evidence="2" type="ORF">A5889_001909</name>
    <name evidence="1" type="ORF">A5889_002589</name>
</gene>
<evidence type="ECO:0000313" key="2">
    <source>
        <dbReference type="EMBL" id="WYJ94396.1"/>
    </source>
</evidence>
<organism evidence="1">
    <name type="scientific">Candidatus Enterococcus dunnyi</name>
    <dbReference type="NCBI Taxonomy" id="1834192"/>
    <lineage>
        <taxon>Bacteria</taxon>
        <taxon>Bacillati</taxon>
        <taxon>Bacillota</taxon>
        <taxon>Bacilli</taxon>
        <taxon>Lactobacillales</taxon>
        <taxon>Enterococcaceae</taxon>
        <taxon>Enterococcus</taxon>
    </lineage>
</organism>
<dbReference type="Proteomes" id="UP000196151">
    <property type="component" value="Chromosome"/>
</dbReference>
<dbReference type="RefSeq" id="WP_087641685.1">
    <property type="nucleotide sequence ID" value="NZ_CP147246.1"/>
</dbReference>
<reference evidence="2" key="3">
    <citation type="submission" date="2024-03" db="EMBL/GenBank/DDBJ databases">
        <title>The Genome Sequence of Enterococcus sp. DIV0238c.</title>
        <authorList>
            <consortium name="The Broad Institute Genomics Platform"/>
            <consortium name="The Broad Institute Microbial Omics Core"/>
            <consortium name="The Broad Institute Genomic Center for Infectious Diseases"/>
            <person name="Earl A."/>
            <person name="Manson A."/>
            <person name="Gilmore M."/>
            <person name="Schwartman J."/>
            <person name="Shea T."/>
            <person name="Abouelleil A."/>
            <person name="Cao P."/>
            <person name="Chapman S."/>
            <person name="Cusick C."/>
            <person name="Young S."/>
            <person name="Neafsey D."/>
            <person name="Nusbaum C."/>
            <person name="Birren B."/>
        </authorList>
    </citation>
    <scope>NUCLEOTIDE SEQUENCE</scope>
    <source>
        <strain evidence="2">9D6_DIV0238</strain>
    </source>
</reference>
<dbReference type="OrthoDB" id="9944996at2"/>
<reference evidence="2" key="2">
    <citation type="submission" date="2017-05" db="EMBL/GenBank/DDBJ databases">
        <authorList>
            <consortium name="The Broad Institute Genomics Platform"/>
            <consortium name="The Broad Institute Genomic Center for Infectious Diseases"/>
            <person name="Earl A."/>
            <person name="Manson A."/>
            <person name="Schwartman J."/>
            <person name="Gilmore M."/>
            <person name="Abouelleil A."/>
            <person name="Cao P."/>
            <person name="Chapman S."/>
            <person name="Cusick C."/>
            <person name="Shea T."/>
            <person name="Young S."/>
            <person name="Neafsey D."/>
            <person name="Nusbaum C."/>
            <person name="Birren B."/>
        </authorList>
    </citation>
    <scope>NUCLEOTIDE SEQUENCE</scope>
    <source>
        <strain evidence="2">9D6_DIV0238</strain>
    </source>
</reference>
<evidence type="ECO:0000313" key="3">
    <source>
        <dbReference type="Proteomes" id="UP000196151"/>
    </source>
</evidence>
<evidence type="ECO:0000313" key="1">
    <source>
        <dbReference type="EMBL" id="OUZ30301.1"/>
    </source>
</evidence>
<dbReference type="EMBL" id="CP147246">
    <property type="protein sequence ID" value="WYJ94396.1"/>
    <property type="molecule type" value="Genomic_DNA"/>
</dbReference>